<dbReference type="GO" id="GO:0000049">
    <property type="term" value="F:tRNA binding"/>
    <property type="evidence" value="ECO:0007669"/>
    <property type="project" value="InterPro"/>
</dbReference>
<accession>D7DBJ0</accession>
<dbReference type="SUPFAM" id="SSF52402">
    <property type="entry name" value="Adenine nucleotide alpha hydrolases-like"/>
    <property type="match status" value="1"/>
</dbReference>
<dbReference type="AlphaFoldDB" id="D7DBJ0"/>
<feature type="binding site" evidence="2">
    <location>
        <position position="26"/>
    </location>
    <ligand>
        <name>Zn(2+)</name>
        <dbReference type="ChEBI" id="CHEBI:29105"/>
        <label>1</label>
    </ligand>
</feature>
<dbReference type="GO" id="GO:0046872">
    <property type="term" value="F:metal ion binding"/>
    <property type="evidence" value="ECO:0007669"/>
    <property type="project" value="UniProtKB-KW"/>
</dbReference>
<organism evidence="6 7">
    <name type="scientific">Staphylothermus hellenicus (strain DSM 12710 / JCM 10830 / BK20S6-10-b1 / P8)</name>
    <dbReference type="NCBI Taxonomy" id="591019"/>
    <lineage>
        <taxon>Archaea</taxon>
        <taxon>Thermoproteota</taxon>
        <taxon>Thermoprotei</taxon>
        <taxon>Desulfurococcales</taxon>
        <taxon>Desulfurococcaceae</taxon>
        <taxon>Staphylothermus</taxon>
    </lineage>
</organism>
<dbReference type="GO" id="GO:0016740">
    <property type="term" value="F:transferase activity"/>
    <property type="evidence" value="ECO:0007669"/>
    <property type="project" value="UniProtKB-KW"/>
</dbReference>
<gene>
    <name evidence="6" type="ordered locus">Shell_0406</name>
</gene>
<dbReference type="PANTHER" id="PTHR11807">
    <property type="entry name" value="ATPASES OF THE PP SUPERFAMILY-RELATED"/>
    <property type="match status" value="1"/>
</dbReference>
<keyword evidence="1" id="KW-0808">Transferase</keyword>
<dbReference type="Pfam" id="PF22082">
    <property type="entry name" value="TtuA_LIM_N"/>
    <property type="match status" value="1"/>
</dbReference>
<reference evidence="6 7" key="2">
    <citation type="journal article" date="2011" name="Stand. Genomic Sci.">
        <title>Complete genome sequence of Staphylothermus hellenicus P8.</title>
        <authorList>
            <person name="Anderson I."/>
            <person name="Wirth R."/>
            <person name="Lucas S."/>
            <person name="Copeland A."/>
            <person name="Lapidus A."/>
            <person name="Cheng J.F."/>
            <person name="Goodwin L."/>
            <person name="Pitluck S."/>
            <person name="Davenport K."/>
            <person name="Detter J.C."/>
            <person name="Han C."/>
            <person name="Tapia R."/>
            <person name="Land M."/>
            <person name="Hauser L."/>
            <person name="Pati A."/>
            <person name="Mikhailova N."/>
            <person name="Woyke T."/>
            <person name="Klenk H.P."/>
            <person name="Kyrpides N."/>
            <person name="Ivanova N."/>
        </authorList>
    </citation>
    <scope>NUCLEOTIDE SEQUENCE [LARGE SCALE GENOMIC DNA]</scope>
    <source>
        <strain evidence="7">DSM 12710 / JCM 10830 / BK20S6-10-b1 / P8</strain>
    </source>
</reference>
<dbReference type="HOGENOM" id="CLU_026481_1_1_2"/>
<evidence type="ECO:0000256" key="2">
    <source>
        <dbReference type="PIRSR" id="PIRSR004976-50"/>
    </source>
</evidence>
<dbReference type="GO" id="GO:0002144">
    <property type="term" value="C:cytosolic tRNA wobble base thiouridylase complex"/>
    <property type="evidence" value="ECO:0007669"/>
    <property type="project" value="TreeGrafter"/>
</dbReference>
<dbReference type="STRING" id="591019.Shell_0406"/>
<protein>
    <submittedName>
        <fullName evidence="6">PP-loop domain protein</fullName>
    </submittedName>
</protein>
<dbReference type="GO" id="GO:0002143">
    <property type="term" value="P:tRNA wobble position uridine thiolation"/>
    <property type="evidence" value="ECO:0007669"/>
    <property type="project" value="TreeGrafter"/>
</dbReference>
<keyword evidence="3" id="KW-0547">Nucleotide-binding</keyword>
<keyword evidence="2" id="KW-0862">Zinc</keyword>
<evidence type="ECO:0000259" key="4">
    <source>
        <dbReference type="Pfam" id="PF01171"/>
    </source>
</evidence>
<dbReference type="eggNOG" id="arCOG00042">
    <property type="taxonomic scope" value="Archaea"/>
</dbReference>
<feature type="binding site" evidence="3">
    <location>
        <begin position="54"/>
        <end position="56"/>
    </location>
    <ligand>
        <name>ATP</name>
        <dbReference type="ChEBI" id="CHEBI:30616"/>
    </ligand>
</feature>
<feature type="binding site" evidence="3">
    <location>
        <position position="60"/>
    </location>
    <ligand>
        <name>ATP</name>
        <dbReference type="ChEBI" id="CHEBI:30616"/>
    </ligand>
</feature>
<reference evidence="7" key="1">
    <citation type="submission" date="2010-05" db="EMBL/GenBank/DDBJ databases">
        <title>Complete sequence of Staphylothermus hellenicus DSM 12710.</title>
        <authorList>
            <consortium name="US DOE Joint Genome Institute"/>
            <person name="Lucas S."/>
            <person name="Copeland A."/>
            <person name="Lapidus A."/>
            <person name="Cheng J.-F."/>
            <person name="Bruce D."/>
            <person name="Goodwin L."/>
            <person name="Pitluck S."/>
            <person name="Davenport K."/>
            <person name="Detter J.C."/>
            <person name="Han C."/>
            <person name="Tapia R."/>
            <person name="Larimer F."/>
            <person name="Land M."/>
            <person name="Hauser L."/>
            <person name="Kyrpides N."/>
            <person name="Mikhailova N."/>
            <person name="Anderson I.J."/>
            <person name="Woyke T."/>
        </authorList>
    </citation>
    <scope>NUCLEOTIDE SEQUENCE [LARGE SCALE GENOMIC DNA]</scope>
    <source>
        <strain evidence="7">DSM 12710 / JCM 10830 / BK20S6-10-b1 / P8</strain>
    </source>
</reference>
<feature type="binding site" evidence="2">
    <location>
        <position position="294"/>
    </location>
    <ligand>
        <name>Zn(2+)</name>
        <dbReference type="ChEBI" id="CHEBI:29105"/>
        <label>2</label>
    </ligand>
</feature>
<feature type="binding site" evidence="2">
    <location>
        <position position="7"/>
    </location>
    <ligand>
        <name>Zn(2+)</name>
        <dbReference type="ChEBI" id="CHEBI:29105"/>
        <label>1</label>
    </ligand>
</feature>
<feature type="domain" description="tRNA(Ile)-lysidine/2-thiocytidine synthase N-terminal" evidence="4">
    <location>
        <begin position="51"/>
        <end position="226"/>
    </location>
</feature>
<evidence type="ECO:0000313" key="7">
    <source>
        <dbReference type="Proteomes" id="UP000002573"/>
    </source>
</evidence>
<dbReference type="InterPro" id="IPR035107">
    <property type="entry name" value="tRNA_thiolation_TtcA_Ctu1"/>
</dbReference>
<dbReference type="EMBL" id="CP002051">
    <property type="protein sequence ID" value="ADI31537.1"/>
    <property type="molecule type" value="Genomic_DNA"/>
</dbReference>
<dbReference type="InterPro" id="IPR000541">
    <property type="entry name" value="Ncs6/Tuc1/Ctu1"/>
</dbReference>
<dbReference type="PIRSF" id="PIRSF004976">
    <property type="entry name" value="ATPase_YdaO"/>
    <property type="match status" value="1"/>
</dbReference>
<dbReference type="Proteomes" id="UP000002573">
    <property type="component" value="Chromosome"/>
</dbReference>
<dbReference type="InterPro" id="IPR054306">
    <property type="entry name" value="TtuA-like_LIM_N"/>
</dbReference>
<feature type="binding site" evidence="3">
    <location>
        <position position="84"/>
    </location>
    <ligand>
        <name>ATP</name>
        <dbReference type="ChEBI" id="CHEBI:30616"/>
    </ligand>
</feature>
<feature type="binding site" evidence="2">
    <location>
        <position position="4"/>
    </location>
    <ligand>
        <name>Zn(2+)</name>
        <dbReference type="ChEBI" id="CHEBI:29105"/>
        <label>1</label>
    </ligand>
</feature>
<dbReference type="Pfam" id="PF01171">
    <property type="entry name" value="ATP_bind_3"/>
    <property type="match status" value="1"/>
</dbReference>
<feature type="binding site" evidence="2">
    <location>
        <position position="282"/>
    </location>
    <ligand>
        <name>Zn(2+)</name>
        <dbReference type="ChEBI" id="CHEBI:29105"/>
        <label>2</label>
    </ligand>
</feature>
<keyword evidence="7" id="KW-1185">Reference proteome</keyword>
<evidence type="ECO:0000259" key="5">
    <source>
        <dbReference type="Pfam" id="PF22082"/>
    </source>
</evidence>
<feature type="binding site" evidence="2">
    <location>
        <position position="279"/>
    </location>
    <ligand>
        <name>Zn(2+)</name>
        <dbReference type="ChEBI" id="CHEBI:29105"/>
        <label>2</label>
    </ligand>
</feature>
<evidence type="ECO:0000256" key="3">
    <source>
        <dbReference type="PIRSR" id="PIRSR004976-51"/>
    </source>
</evidence>
<dbReference type="RefSeq" id="WP_013142735.1">
    <property type="nucleotide sequence ID" value="NC_014205.1"/>
</dbReference>
<feature type="binding site" evidence="3">
    <location>
        <position position="161"/>
    </location>
    <ligand>
        <name>ATP</name>
        <dbReference type="ChEBI" id="CHEBI:30616"/>
    </ligand>
</feature>
<feature type="binding site" evidence="2">
    <location>
        <position position="291"/>
    </location>
    <ligand>
        <name>Zn(2+)</name>
        <dbReference type="ChEBI" id="CHEBI:29105"/>
        <label>2</label>
    </ligand>
</feature>
<feature type="binding site" evidence="3">
    <location>
        <position position="166"/>
    </location>
    <ligand>
        <name>ATP</name>
        <dbReference type="ChEBI" id="CHEBI:30616"/>
    </ligand>
</feature>
<dbReference type="InterPro" id="IPR011063">
    <property type="entry name" value="TilS/TtcA_N"/>
</dbReference>
<evidence type="ECO:0000313" key="6">
    <source>
        <dbReference type="EMBL" id="ADI31537.1"/>
    </source>
</evidence>
<dbReference type="KEGG" id="shc:Shell_0406"/>
<name>D7DBJ0_STAHD</name>
<proteinExistence type="predicted"/>
<keyword evidence="3" id="KW-0067">ATP-binding</keyword>
<feature type="domain" description="2-thiouridine synthetase TtuA-like N-terminal LIM" evidence="5">
    <location>
        <begin position="3"/>
        <end position="28"/>
    </location>
</feature>
<dbReference type="NCBIfam" id="TIGR00269">
    <property type="entry name" value="TIGR00269 family protein"/>
    <property type="match status" value="1"/>
</dbReference>
<dbReference type="Gene3D" id="3.40.50.620">
    <property type="entry name" value="HUPs"/>
    <property type="match status" value="1"/>
</dbReference>
<keyword evidence="2" id="KW-0479">Metal-binding</keyword>
<sequence length="323" mass="36832">MPKCRICGRKAVVYLRHSRLWLCSEHFNEFIENRVMRTIKRYNLIRKGDRVLLGLSGGKDSVVLAHILSKLRESIGFKLYLAHINLGIGEYSEKNAEVAKKISEKTNAPLIILDLRKILGVGIPELALKTRRPPCSVCGVVKRYLLNALAVELKANSIATGHNLDDMATFILKEFLVQNLEQIPKLAPRIEGVKDYLVAKIKPLYETYEEDIKKYAELNNILYVEEKCPLADETTLTWHLKKHLRDLEYRFPGLTIGFIRRLVKNIEKYPKPGDTIRRCSICGMPSSGKICSFCKITEKALGKPMGPHAREYIKEIVDKSIID</sequence>
<dbReference type="PANTHER" id="PTHR11807:SF27">
    <property type="entry name" value="TRNA-5-METHYLURIDINE(54) 2-SULFURTRANSFERASE"/>
    <property type="match status" value="1"/>
</dbReference>
<feature type="binding site" evidence="2">
    <location>
        <position position="23"/>
    </location>
    <ligand>
        <name>Zn(2+)</name>
        <dbReference type="ChEBI" id="CHEBI:29105"/>
        <label>1</label>
    </ligand>
</feature>
<dbReference type="InterPro" id="IPR014729">
    <property type="entry name" value="Rossmann-like_a/b/a_fold"/>
</dbReference>
<dbReference type="GeneID" id="9233695"/>
<evidence type="ECO:0000256" key="1">
    <source>
        <dbReference type="ARBA" id="ARBA00022679"/>
    </source>
</evidence>
<dbReference type="GO" id="GO:0005524">
    <property type="term" value="F:ATP binding"/>
    <property type="evidence" value="ECO:0007669"/>
    <property type="project" value="UniProtKB-KW"/>
</dbReference>